<comment type="caution">
    <text evidence="2">The sequence shown here is derived from an EMBL/GenBank/DDBJ whole genome shotgun (WGS) entry which is preliminary data.</text>
</comment>
<evidence type="ECO:0000313" key="2">
    <source>
        <dbReference type="EMBL" id="MBD7967246.1"/>
    </source>
</evidence>
<evidence type="ECO:0000256" key="1">
    <source>
        <dbReference type="SAM" id="MobiDB-lite"/>
    </source>
</evidence>
<sequence length="106" mass="11929">MSLKNVELQIAIPRTTEAGRYQSEYDHRRSSEQSLLATNENKKTKKESKQSPKTSESEQTGIRDRSASSGTLEMKNSNELEETSEETLAATPAEHPFKGKHIDYSL</sequence>
<evidence type="ECO:0000313" key="3">
    <source>
        <dbReference type="Proteomes" id="UP000608071"/>
    </source>
</evidence>
<gene>
    <name evidence="2" type="ORF">H9647_04155</name>
</gene>
<feature type="compositionally biased region" description="Basic and acidic residues" evidence="1">
    <location>
        <begin position="95"/>
        <end position="106"/>
    </location>
</feature>
<name>A0ABR8SUQ9_9BACL</name>
<dbReference type="RefSeq" id="WP_191798425.1">
    <property type="nucleotide sequence ID" value="NZ_JACSQL010000001.1"/>
</dbReference>
<reference evidence="2 3" key="1">
    <citation type="submission" date="2020-08" db="EMBL/GenBank/DDBJ databases">
        <title>A Genomic Blueprint of the Chicken Gut Microbiome.</title>
        <authorList>
            <person name="Gilroy R."/>
            <person name="Ravi A."/>
            <person name="Getino M."/>
            <person name="Pursley I."/>
            <person name="Horton D.L."/>
            <person name="Alikhan N.-F."/>
            <person name="Baker D."/>
            <person name="Gharbi K."/>
            <person name="Hall N."/>
            <person name="Watson M."/>
            <person name="Adriaenssens E.M."/>
            <person name="Foster-Nyarko E."/>
            <person name="Jarju S."/>
            <person name="Secka A."/>
            <person name="Antonio M."/>
            <person name="Oren A."/>
            <person name="Chaudhuri R."/>
            <person name="La Ragione R.M."/>
            <person name="Hildebrand F."/>
            <person name="Pallen M.J."/>
        </authorList>
    </citation>
    <scope>NUCLEOTIDE SEQUENCE [LARGE SCALE GENOMIC DNA]</scope>
    <source>
        <strain evidence="2 3">Sa2BVA9</strain>
    </source>
</reference>
<dbReference type="EMBL" id="JACSQL010000001">
    <property type="protein sequence ID" value="MBD7967246.1"/>
    <property type="molecule type" value="Genomic_DNA"/>
</dbReference>
<keyword evidence="3" id="KW-1185">Reference proteome</keyword>
<feature type="region of interest" description="Disordered" evidence="1">
    <location>
        <begin position="14"/>
        <end position="106"/>
    </location>
</feature>
<accession>A0ABR8SUQ9</accession>
<proteinExistence type="predicted"/>
<protein>
    <submittedName>
        <fullName evidence="2">Uncharacterized protein</fullName>
    </submittedName>
</protein>
<dbReference type="Proteomes" id="UP000608071">
    <property type="component" value="Unassembled WGS sequence"/>
</dbReference>
<organism evidence="2 3">
    <name type="scientific">Paenibacillus gallinarum</name>
    <dbReference type="NCBI Taxonomy" id="2762232"/>
    <lineage>
        <taxon>Bacteria</taxon>
        <taxon>Bacillati</taxon>
        <taxon>Bacillota</taxon>
        <taxon>Bacilli</taxon>
        <taxon>Bacillales</taxon>
        <taxon>Paenibacillaceae</taxon>
        <taxon>Paenibacillus</taxon>
    </lineage>
</organism>